<protein>
    <submittedName>
        <fullName evidence="2">Methyltransferase type 11</fullName>
    </submittedName>
</protein>
<dbReference type="CDD" id="cd02440">
    <property type="entry name" value="AdoMet_MTases"/>
    <property type="match status" value="1"/>
</dbReference>
<dbReference type="Proteomes" id="UP000004014">
    <property type="component" value="Unassembled WGS sequence"/>
</dbReference>
<accession>A0AA87F671</accession>
<dbReference type="GO" id="GO:0008168">
    <property type="term" value="F:methyltransferase activity"/>
    <property type="evidence" value="ECO:0007669"/>
    <property type="project" value="UniProtKB-KW"/>
</dbReference>
<gene>
    <name evidence="2" type="ORF">SSUR61_0148</name>
</gene>
<reference evidence="2 3" key="1">
    <citation type="submission" date="2011-03" db="EMBL/GenBank/DDBJ databases">
        <title>Deep-sequencing identification of multiple resistance mechanism for the high antibiotic-resistance strain Streptococcus suis R61.</title>
        <authorList>
            <person name="Hu P."/>
            <person name="Yang M."/>
            <person name="Jin M."/>
            <person name="Xiao J."/>
        </authorList>
    </citation>
    <scope>NUCLEOTIDE SEQUENCE [LARGE SCALE GENOMIC DNA]</scope>
    <source>
        <strain evidence="2 3">R61</strain>
    </source>
</reference>
<evidence type="ECO:0000259" key="1">
    <source>
        <dbReference type="Pfam" id="PF13847"/>
    </source>
</evidence>
<dbReference type="EMBL" id="AEYY01000053">
    <property type="protein sequence ID" value="EHC01554.1"/>
    <property type="molecule type" value="Genomic_DNA"/>
</dbReference>
<keyword evidence="2" id="KW-0489">Methyltransferase</keyword>
<proteinExistence type="predicted"/>
<dbReference type="GO" id="GO:0032259">
    <property type="term" value="P:methylation"/>
    <property type="evidence" value="ECO:0007669"/>
    <property type="project" value="UniProtKB-KW"/>
</dbReference>
<dbReference type="PANTHER" id="PTHR43861">
    <property type="entry name" value="TRANS-ACONITATE 2-METHYLTRANSFERASE-RELATED"/>
    <property type="match status" value="1"/>
</dbReference>
<organism evidence="2 3">
    <name type="scientific">Streptococcus suis R61</name>
    <dbReference type="NCBI Taxonomy" id="996306"/>
    <lineage>
        <taxon>Bacteria</taxon>
        <taxon>Bacillati</taxon>
        <taxon>Bacillota</taxon>
        <taxon>Bacilli</taxon>
        <taxon>Lactobacillales</taxon>
        <taxon>Streptococcaceae</taxon>
        <taxon>Streptococcus</taxon>
    </lineage>
</organism>
<dbReference type="PANTHER" id="PTHR43861:SF1">
    <property type="entry name" value="TRANS-ACONITATE 2-METHYLTRANSFERASE"/>
    <property type="match status" value="1"/>
</dbReference>
<sequence length="241" mass="28306">MKITNPKNNQDIAKEWDNIAIIRKNQIESKKDASFHKILLPNFLKELNKIDNLSEKKLIDLGCGSGYLTNYLSLSVKDTVGIDISVKNIELAKEKYSKNNLRFYNFAIEDFQIDRYDIGVANMVLMDTMNLETCISSISNLLNNNGNFIFSITHPSFWPKYWKYEEESWYKYSKELIIEAEFRIANEVTNYRTTHIHRPLETYINLLSKYNFKIESISELPNNDKDSYPRFLIVNCKKERG</sequence>
<dbReference type="Pfam" id="PF13847">
    <property type="entry name" value="Methyltransf_31"/>
    <property type="match status" value="1"/>
</dbReference>
<dbReference type="RefSeq" id="WP_002943592.1">
    <property type="nucleotide sequence ID" value="NZ_AEYY01000053.1"/>
</dbReference>
<name>A0AA87F671_STRSU</name>
<keyword evidence="2" id="KW-0808">Transferase</keyword>
<comment type="caution">
    <text evidence="2">The sequence shown here is derived from an EMBL/GenBank/DDBJ whole genome shotgun (WGS) entry which is preliminary data.</text>
</comment>
<dbReference type="SUPFAM" id="SSF53335">
    <property type="entry name" value="S-adenosyl-L-methionine-dependent methyltransferases"/>
    <property type="match status" value="1"/>
</dbReference>
<dbReference type="InterPro" id="IPR029063">
    <property type="entry name" value="SAM-dependent_MTases_sf"/>
</dbReference>
<evidence type="ECO:0000313" key="3">
    <source>
        <dbReference type="Proteomes" id="UP000004014"/>
    </source>
</evidence>
<dbReference type="InterPro" id="IPR025714">
    <property type="entry name" value="Methyltranfer_dom"/>
</dbReference>
<dbReference type="AlphaFoldDB" id="A0AA87F671"/>
<feature type="domain" description="Methyltransferase" evidence="1">
    <location>
        <begin position="54"/>
        <end position="151"/>
    </location>
</feature>
<dbReference type="Gene3D" id="3.40.50.150">
    <property type="entry name" value="Vaccinia Virus protein VP39"/>
    <property type="match status" value="1"/>
</dbReference>
<evidence type="ECO:0000313" key="2">
    <source>
        <dbReference type="EMBL" id="EHC01554.1"/>
    </source>
</evidence>